<feature type="compositionally biased region" description="Acidic residues" evidence="2">
    <location>
        <begin position="10"/>
        <end position="21"/>
    </location>
</feature>
<comment type="caution">
    <text evidence="3">The sequence shown here is derived from an EMBL/GenBank/DDBJ whole genome shotgun (WGS) entry which is preliminary data.</text>
</comment>
<proteinExistence type="predicted"/>
<name>M6Q0Q8_9LEPT</name>
<gene>
    <name evidence="3" type="ORF">LEP1GSC108_4116</name>
</gene>
<accession>M6Q0Q8</accession>
<evidence type="ECO:0000313" key="3">
    <source>
        <dbReference type="EMBL" id="EMN88874.1"/>
    </source>
</evidence>
<feature type="region of interest" description="Disordered" evidence="2">
    <location>
        <begin position="1"/>
        <end position="26"/>
    </location>
</feature>
<dbReference type="AlphaFoldDB" id="M6Q0Q8"/>
<evidence type="ECO:0000256" key="1">
    <source>
        <dbReference type="SAM" id="Coils"/>
    </source>
</evidence>
<organism evidence="3 4">
    <name type="scientific">Leptospira weilii str. UI 13098</name>
    <dbReference type="NCBI Taxonomy" id="1088542"/>
    <lineage>
        <taxon>Bacteria</taxon>
        <taxon>Pseudomonadati</taxon>
        <taxon>Spirochaetota</taxon>
        <taxon>Spirochaetia</taxon>
        <taxon>Leptospirales</taxon>
        <taxon>Leptospiraceae</taxon>
        <taxon>Leptospira</taxon>
    </lineage>
</organism>
<reference evidence="3 4" key="1">
    <citation type="submission" date="2013-01" db="EMBL/GenBank/DDBJ databases">
        <authorList>
            <person name="Harkins D.M."/>
            <person name="Durkin A.S."/>
            <person name="Brinkac L.M."/>
            <person name="Haft D.H."/>
            <person name="Selengut J.D."/>
            <person name="Sanka R."/>
            <person name="DePew J."/>
            <person name="Purushe J."/>
            <person name="Chanthongthip A."/>
            <person name="Lattana O."/>
            <person name="Phetsouvanh R."/>
            <person name="Newton P.N."/>
            <person name="Vinetz J.M."/>
            <person name="Sutton G.G."/>
            <person name="Nierman W.C."/>
            <person name="Fouts D.E."/>
        </authorList>
    </citation>
    <scope>NUCLEOTIDE SEQUENCE [LARGE SCALE GENOMIC DNA]</scope>
    <source>
        <strain evidence="3 4">UI 13098</strain>
    </source>
</reference>
<sequence length="294" mass="33313">MTNKSALDEYRDDLEGSEVEDTLPQPEMALTIPSASEARDFSPEQRKALAQLYITQARVNIFQTALSLTAIRNLELFRELGYSGFHECVEQELDMNGRTALEYVNAIESFGLGDRVKQLMEASPKRFLQAAKEVRLKQLEGEILTLSDGTVVSAEEFLAERISTLDNSSKKKIKSLETENQTVKAEAELLRKKQTNLEKSIQKKDEQLDVLRKSKDIDPDKLLKIKNQRDAEKMIDECNASILEALQKIELIPEESRNGALGIYLSRTIATMEISLKTLKMAWSNHIFQGETQE</sequence>
<dbReference type="Proteomes" id="UP000012118">
    <property type="component" value="Unassembled WGS sequence"/>
</dbReference>
<evidence type="ECO:0000313" key="4">
    <source>
        <dbReference type="Proteomes" id="UP000012118"/>
    </source>
</evidence>
<dbReference type="EMBL" id="AHNU02000070">
    <property type="protein sequence ID" value="EMN88874.1"/>
    <property type="molecule type" value="Genomic_DNA"/>
</dbReference>
<dbReference type="RefSeq" id="WP_004504003.1">
    <property type="nucleotide sequence ID" value="NZ_AHNU02000070.1"/>
</dbReference>
<evidence type="ECO:0000256" key="2">
    <source>
        <dbReference type="SAM" id="MobiDB-lite"/>
    </source>
</evidence>
<protein>
    <submittedName>
        <fullName evidence="3">Uncharacterized protein</fullName>
    </submittedName>
</protein>
<keyword evidence="1" id="KW-0175">Coiled coil</keyword>
<keyword evidence="4" id="KW-1185">Reference proteome</keyword>
<feature type="coiled-coil region" evidence="1">
    <location>
        <begin position="173"/>
        <end position="207"/>
    </location>
</feature>